<accession>A0A840YFV3</accession>
<dbReference type="InterPro" id="IPR010708">
    <property type="entry name" value="5'(3')-deoxyribonucleotidase"/>
</dbReference>
<proteinExistence type="inferred from homology"/>
<evidence type="ECO:0000256" key="2">
    <source>
        <dbReference type="PIRSR" id="PIRSR610708-1"/>
    </source>
</evidence>
<dbReference type="Pfam" id="PF06941">
    <property type="entry name" value="NT5C"/>
    <property type="match status" value="1"/>
</dbReference>
<protein>
    <submittedName>
        <fullName evidence="3">5'(3')-deoxyribonucleotidase</fullName>
    </submittedName>
</protein>
<keyword evidence="4" id="KW-1185">Reference proteome</keyword>
<dbReference type="GO" id="GO:0009264">
    <property type="term" value="P:deoxyribonucleotide catabolic process"/>
    <property type="evidence" value="ECO:0007669"/>
    <property type="project" value="InterPro"/>
</dbReference>
<evidence type="ECO:0000256" key="1">
    <source>
        <dbReference type="ARBA" id="ARBA00009589"/>
    </source>
</evidence>
<reference evidence="3 4" key="1">
    <citation type="submission" date="2020-08" db="EMBL/GenBank/DDBJ databases">
        <title>Genomic Encyclopedia of Type Strains, Phase IV (KMG-IV): sequencing the most valuable type-strain genomes for metagenomic binning, comparative biology and taxonomic classification.</title>
        <authorList>
            <person name="Goeker M."/>
        </authorList>
    </citation>
    <scope>NUCLEOTIDE SEQUENCE [LARGE SCALE GENOMIC DNA]</scope>
    <source>
        <strain evidence="3 4">DSM 26736</strain>
    </source>
</reference>
<name>A0A840YFV3_9SPHN</name>
<dbReference type="InterPro" id="IPR036412">
    <property type="entry name" value="HAD-like_sf"/>
</dbReference>
<comment type="similarity">
    <text evidence="1">Belongs to the 5'(3')-deoxyribonucleotidase family.</text>
</comment>
<dbReference type="SUPFAM" id="SSF56784">
    <property type="entry name" value="HAD-like"/>
    <property type="match status" value="1"/>
</dbReference>
<dbReference type="InterPro" id="IPR023214">
    <property type="entry name" value="HAD_sf"/>
</dbReference>
<evidence type="ECO:0000313" key="3">
    <source>
        <dbReference type="EMBL" id="MBB5712327.1"/>
    </source>
</evidence>
<sequence length="157" mass="17854">MQLYLDCDGVLADFERGAIDLLGMLPRQFEKRHGLPTFWKRIAAHGDFYGTLPLMPDAMELFEAVRHLDPIILTGLPRGNWAASQKVRWAAEHFPGTRIITCLAVDKRKHAREGDILVDDTLKYRDLWTGAGGIFVHHENAEKTILVLHEIIPDAMR</sequence>
<dbReference type="Proteomes" id="UP000527143">
    <property type="component" value="Unassembled WGS sequence"/>
</dbReference>
<gene>
    <name evidence="3" type="ORF">FHT02_003585</name>
</gene>
<evidence type="ECO:0000313" key="4">
    <source>
        <dbReference type="Proteomes" id="UP000527143"/>
    </source>
</evidence>
<feature type="active site" description="Nucleophile" evidence="2">
    <location>
        <position position="6"/>
    </location>
</feature>
<comment type="caution">
    <text evidence="3">The sequence shown here is derived from an EMBL/GenBank/DDBJ whole genome shotgun (WGS) entry which is preliminary data.</text>
</comment>
<dbReference type="GO" id="GO:0008253">
    <property type="term" value="F:5'-nucleotidase activity"/>
    <property type="evidence" value="ECO:0007669"/>
    <property type="project" value="InterPro"/>
</dbReference>
<dbReference type="AlphaFoldDB" id="A0A840YFV3"/>
<dbReference type="EMBL" id="JACIJF010000015">
    <property type="protein sequence ID" value="MBB5712327.1"/>
    <property type="molecule type" value="Genomic_DNA"/>
</dbReference>
<organism evidence="3 4">
    <name type="scientific">Sphingomonas xinjiangensis</name>
    <dbReference type="NCBI Taxonomy" id="643568"/>
    <lineage>
        <taxon>Bacteria</taxon>
        <taxon>Pseudomonadati</taxon>
        <taxon>Pseudomonadota</taxon>
        <taxon>Alphaproteobacteria</taxon>
        <taxon>Sphingomonadales</taxon>
        <taxon>Sphingomonadaceae</taxon>
        <taxon>Sphingomonas</taxon>
    </lineage>
</organism>
<dbReference type="Gene3D" id="3.40.50.1000">
    <property type="entry name" value="HAD superfamily/HAD-like"/>
    <property type="match status" value="1"/>
</dbReference>
<feature type="active site" description="Proton donor" evidence="2">
    <location>
        <position position="8"/>
    </location>
</feature>
<dbReference type="RefSeq" id="WP_184090679.1">
    <property type="nucleotide sequence ID" value="NZ_JACIJF010000015.1"/>
</dbReference>